<keyword evidence="7 10" id="KW-0812">Transmembrane</keyword>
<comment type="caution">
    <text evidence="11">The sequence shown here is derived from an EMBL/GenBank/DDBJ whole genome shotgun (WGS) entry which is preliminary data.</text>
</comment>
<feature type="transmembrane region" description="Helical" evidence="10">
    <location>
        <begin position="164"/>
        <end position="181"/>
    </location>
</feature>
<feature type="transmembrane region" description="Helical" evidence="10">
    <location>
        <begin position="89"/>
        <end position="110"/>
    </location>
</feature>
<keyword evidence="12" id="KW-1185">Reference proteome</keyword>
<keyword evidence="8 10" id="KW-1133">Transmembrane helix</keyword>
<dbReference type="GO" id="GO:0034257">
    <property type="term" value="F:nicotinamide riboside transmembrane transporter activity"/>
    <property type="evidence" value="ECO:0007669"/>
    <property type="project" value="InterPro"/>
</dbReference>
<gene>
    <name evidence="11" type="ORF">IC609_09135</name>
</gene>
<comment type="function">
    <text evidence="1">Required for nicotinamide riboside transport across the inner membrane.</text>
</comment>
<evidence type="ECO:0000256" key="1">
    <source>
        <dbReference type="ARBA" id="ARBA00002672"/>
    </source>
</evidence>
<feature type="transmembrane region" description="Helical" evidence="10">
    <location>
        <begin position="46"/>
        <end position="68"/>
    </location>
</feature>
<feature type="transmembrane region" description="Helical" evidence="10">
    <location>
        <begin position="141"/>
        <end position="158"/>
    </location>
</feature>
<organism evidence="11 12">
    <name type="scientific">Limnohabitans radicicola</name>
    <dbReference type="NCBI Taxonomy" id="2771427"/>
    <lineage>
        <taxon>Bacteria</taxon>
        <taxon>Pseudomonadati</taxon>
        <taxon>Pseudomonadota</taxon>
        <taxon>Betaproteobacteria</taxon>
        <taxon>Burkholderiales</taxon>
        <taxon>Comamonadaceae</taxon>
        <taxon>Limnohabitans</taxon>
    </lineage>
</organism>
<dbReference type="Pfam" id="PF04973">
    <property type="entry name" value="NMN_transporter"/>
    <property type="match status" value="1"/>
</dbReference>
<dbReference type="InterPro" id="IPR006419">
    <property type="entry name" value="NMN_transpt_PnuC"/>
</dbReference>
<accession>A0A927ILH0</accession>
<dbReference type="PANTHER" id="PTHR36122:SF2">
    <property type="entry name" value="NICOTINAMIDE RIBOSIDE TRANSPORTER PNUC"/>
    <property type="match status" value="1"/>
</dbReference>
<evidence type="ECO:0000256" key="5">
    <source>
        <dbReference type="ARBA" id="ARBA00022448"/>
    </source>
</evidence>
<keyword evidence="9 10" id="KW-0472">Membrane</keyword>
<evidence type="ECO:0000256" key="6">
    <source>
        <dbReference type="ARBA" id="ARBA00022475"/>
    </source>
</evidence>
<protein>
    <recommendedName>
        <fullName evidence="4">Nicotinamide riboside transporter PnuC</fullName>
    </recommendedName>
</protein>
<evidence type="ECO:0000256" key="3">
    <source>
        <dbReference type="ARBA" id="ARBA00006669"/>
    </source>
</evidence>
<dbReference type="AlphaFoldDB" id="A0A927ILH0"/>
<evidence type="ECO:0000256" key="2">
    <source>
        <dbReference type="ARBA" id="ARBA00004651"/>
    </source>
</evidence>
<reference evidence="11" key="1">
    <citation type="submission" date="2020-09" db="EMBL/GenBank/DDBJ databases">
        <title>Genome seq and assembly of Limnohabitants sp.</title>
        <authorList>
            <person name="Chhetri G."/>
        </authorList>
    </citation>
    <scope>NUCLEOTIDE SEQUENCE</scope>
    <source>
        <strain evidence="11">JUR4</strain>
    </source>
</reference>
<proteinExistence type="inferred from homology"/>
<sequence>MIAWTEAVGFVLALAMVGCSIRELHWSWPLAILSSLLYFFVFKDSLLYAEAGLQLVFALLALWGWWQWRRLGENKQPVSIIQRLPMRGWWVVGTALGVLWPSIAWLLMHYTDSDVAWADALPTALSLIGQALLGRKYIENWLAWIVVNVFSVGLFAYKGLWLTTALYVLFIGLSILGWREWQKRLTAP</sequence>
<comment type="similarity">
    <text evidence="3">Belongs to the nicotinamide ribonucleoside (NR) uptake permease (TC 4.B.1) family.</text>
</comment>
<dbReference type="RefSeq" id="WP_191819195.1">
    <property type="nucleotide sequence ID" value="NZ_JACYFT010000002.1"/>
</dbReference>
<dbReference type="NCBIfam" id="TIGR01528">
    <property type="entry name" value="NMN_trans_PnuC"/>
    <property type="match status" value="1"/>
</dbReference>
<dbReference type="EMBL" id="JACYFT010000002">
    <property type="protein sequence ID" value="MBD8050708.1"/>
    <property type="molecule type" value="Genomic_DNA"/>
</dbReference>
<dbReference type="Proteomes" id="UP000647424">
    <property type="component" value="Unassembled WGS sequence"/>
</dbReference>
<name>A0A927ILH0_9BURK</name>
<keyword evidence="6" id="KW-1003">Cell membrane</keyword>
<dbReference type="PANTHER" id="PTHR36122">
    <property type="entry name" value="NICOTINAMIDE RIBOSIDE TRANSPORTER PNUC"/>
    <property type="match status" value="1"/>
</dbReference>
<evidence type="ECO:0000256" key="4">
    <source>
        <dbReference type="ARBA" id="ARBA00017522"/>
    </source>
</evidence>
<evidence type="ECO:0000313" key="11">
    <source>
        <dbReference type="EMBL" id="MBD8050708.1"/>
    </source>
</evidence>
<keyword evidence="5" id="KW-0813">Transport</keyword>
<comment type="subcellular location">
    <subcellularLocation>
        <location evidence="2">Cell membrane</location>
        <topology evidence="2">Multi-pass membrane protein</topology>
    </subcellularLocation>
</comment>
<feature type="transmembrane region" description="Helical" evidence="10">
    <location>
        <begin position="116"/>
        <end position="134"/>
    </location>
</feature>
<evidence type="ECO:0000313" key="12">
    <source>
        <dbReference type="Proteomes" id="UP000647424"/>
    </source>
</evidence>
<evidence type="ECO:0000256" key="10">
    <source>
        <dbReference type="SAM" id="Phobius"/>
    </source>
</evidence>
<evidence type="ECO:0000256" key="9">
    <source>
        <dbReference type="ARBA" id="ARBA00023136"/>
    </source>
</evidence>
<evidence type="ECO:0000256" key="8">
    <source>
        <dbReference type="ARBA" id="ARBA00022989"/>
    </source>
</evidence>
<evidence type="ECO:0000256" key="7">
    <source>
        <dbReference type="ARBA" id="ARBA00022692"/>
    </source>
</evidence>
<dbReference type="GO" id="GO:0005886">
    <property type="term" value="C:plasma membrane"/>
    <property type="evidence" value="ECO:0007669"/>
    <property type="project" value="UniProtKB-SubCell"/>
</dbReference>